<dbReference type="RefSeq" id="WP_054645978.1">
    <property type="nucleotide sequence ID" value="NZ_FUXS01000002.1"/>
</dbReference>
<feature type="modified residue" description="O-(pantetheine 4'-phosphoryl)serine" evidence="7">
    <location>
        <position position="43"/>
    </location>
</feature>
<keyword evidence="3 7" id="KW-0597">Phosphoprotein</keyword>
<comment type="similarity">
    <text evidence="7">Belongs to the acyl carrier protein (ACP) family.</text>
</comment>
<evidence type="ECO:0000313" key="9">
    <source>
        <dbReference type="EMBL" id="KRN78764.1"/>
    </source>
</evidence>
<comment type="function">
    <text evidence="7">Carrier of the growing fatty acid chain in fatty acid biosynthesis.</text>
</comment>
<dbReference type="OrthoDB" id="9804551at2"/>
<dbReference type="Pfam" id="PF00550">
    <property type="entry name" value="PP-binding"/>
    <property type="match status" value="1"/>
</dbReference>
<dbReference type="STRING" id="53444.AYR59_02940"/>
<dbReference type="Proteomes" id="UP000051565">
    <property type="component" value="Unassembled WGS sequence"/>
</dbReference>
<evidence type="ECO:0000256" key="4">
    <source>
        <dbReference type="ARBA" id="ARBA00022832"/>
    </source>
</evidence>
<comment type="pathway">
    <text evidence="7">Lipid metabolism; fatty acid biosynthesis.</text>
</comment>
<keyword evidence="5 7" id="KW-0443">Lipid metabolism</keyword>
<dbReference type="SUPFAM" id="SSF47336">
    <property type="entry name" value="ACP-like"/>
    <property type="match status" value="1"/>
</dbReference>
<comment type="PTM">
    <text evidence="7">4'-phosphopantetheine is transferred from CoA to a specific serine of apo-ACP by AcpS. This modification is essential for activity because fatty acids are bound in thioester linkage to the sulfhydryl of the prosthetic group.</text>
</comment>
<feature type="domain" description="Carrier" evidence="8">
    <location>
        <begin position="8"/>
        <end position="84"/>
    </location>
</feature>
<dbReference type="UniPathway" id="UPA00094"/>
<evidence type="ECO:0000256" key="3">
    <source>
        <dbReference type="ARBA" id="ARBA00022553"/>
    </source>
</evidence>
<gene>
    <name evidence="7" type="primary">acpP</name>
    <name evidence="9" type="ORF">IV52_GL001043</name>
</gene>
<dbReference type="GO" id="GO:0005829">
    <property type="term" value="C:cytosol"/>
    <property type="evidence" value="ECO:0007669"/>
    <property type="project" value="TreeGrafter"/>
</dbReference>
<comment type="caution">
    <text evidence="9">The sequence shown here is derived from an EMBL/GenBank/DDBJ whole genome shotgun (WGS) entry which is preliminary data.</text>
</comment>
<dbReference type="InterPro" id="IPR036736">
    <property type="entry name" value="ACP-like_sf"/>
</dbReference>
<keyword evidence="4 7" id="KW-0276">Fatty acid metabolism</keyword>
<dbReference type="GeneID" id="61249832"/>
<proteinExistence type="inferred from homology"/>
<protein>
    <recommendedName>
        <fullName evidence="7">Acyl carrier protein</fullName>
        <shortName evidence="7">ACP</shortName>
    </recommendedName>
</protein>
<name>A0A0R2JUS5_9LACO</name>
<evidence type="ECO:0000256" key="1">
    <source>
        <dbReference type="ARBA" id="ARBA00022450"/>
    </source>
</evidence>
<dbReference type="GO" id="GO:0000035">
    <property type="term" value="F:acyl binding"/>
    <property type="evidence" value="ECO:0007669"/>
    <property type="project" value="TreeGrafter"/>
</dbReference>
<dbReference type="PANTHER" id="PTHR20863:SF76">
    <property type="entry name" value="CARRIER DOMAIN-CONTAINING PROTEIN"/>
    <property type="match status" value="1"/>
</dbReference>
<evidence type="ECO:0000256" key="2">
    <source>
        <dbReference type="ARBA" id="ARBA00022516"/>
    </source>
</evidence>
<dbReference type="EMBL" id="JQBT01000033">
    <property type="protein sequence ID" value="KRN78764.1"/>
    <property type="molecule type" value="Genomic_DNA"/>
</dbReference>
<evidence type="ECO:0000256" key="5">
    <source>
        <dbReference type="ARBA" id="ARBA00023098"/>
    </source>
</evidence>
<organism evidence="9 10">
    <name type="scientific">Fructilactobacillus lindneri DSM 20690 = JCM 11027</name>
    <dbReference type="NCBI Taxonomy" id="1122148"/>
    <lineage>
        <taxon>Bacteria</taxon>
        <taxon>Bacillati</taxon>
        <taxon>Bacillota</taxon>
        <taxon>Bacilli</taxon>
        <taxon>Lactobacillales</taxon>
        <taxon>Lactobacillaceae</taxon>
        <taxon>Fructilactobacillus</taxon>
    </lineage>
</organism>
<evidence type="ECO:0000313" key="10">
    <source>
        <dbReference type="Proteomes" id="UP000051565"/>
    </source>
</evidence>
<dbReference type="PANTHER" id="PTHR20863">
    <property type="entry name" value="ACYL CARRIER PROTEIN"/>
    <property type="match status" value="1"/>
</dbReference>
<accession>A0A0R2JUS5</accession>
<dbReference type="AlphaFoldDB" id="A0A0R2JUS5"/>
<dbReference type="InterPro" id="IPR009081">
    <property type="entry name" value="PP-bd_ACP"/>
</dbReference>
<dbReference type="PROSITE" id="PS50075">
    <property type="entry name" value="CARRIER"/>
    <property type="match status" value="1"/>
</dbReference>
<dbReference type="Gene3D" id="1.10.1200.10">
    <property type="entry name" value="ACP-like"/>
    <property type="match status" value="1"/>
</dbReference>
<keyword evidence="6 7" id="KW-0275">Fatty acid biosynthesis</keyword>
<dbReference type="GO" id="GO:0009245">
    <property type="term" value="P:lipid A biosynthetic process"/>
    <property type="evidence" value="ECO:0007669"/>
    <property type="project" value="TreeGrafter"/>
</dbReference>
<dbReference type="PATRIC" id="fig|1122148.6.peg.1069"/>
<keyword evidence="2 7" id="KW-0444">Lipid biosynthesis</keyword>
<evidence type="ECO:0000259" key="8">
    <source>
        <dbReference type="PROSITE" id="PS50075"/>
    </source>
</evidence>
<keyword evidence="7" id="KW-0963">Cytoplasm</keyword>
<dbReference type="GO" id="GO:0016020">
    <property type="term" value="C:membrane"/>
    <property type="evidence" value="ECO:0007669"/>
    <property type="project" value="GOC"/>
</dbReference>
<reference evidence="9 10" key="1">
    <citation type="journal article" date="2015" name="Genome Announc.">
        <title>Expanding the biotechnology potential of lactobacilli through comparative genomics of 213 strains and associated genera.</title>
        <authorList>
            <person name="Sun Z."/>
            <person name="Harris H.M."/>
            <person name="McCann A."/>
            <person name="Guo C."/>
            <person name="Argimon S."/>
            <person name="Zhang W."/>
            <person name="Yang X."/>
            <person name="Jeffery I.B."/>
            <person name="Cooney J.C."/>
            <person name="Kagawa T.F."/>
            <person name="Liu W."/>
            <person name="Song Y."/>
            <person name="Salvetti E."/>
            <person name="Wrobel A."/>
            <person name="Rasinkangas P."/>
            <person name="Parkhill J."/>
            <person name="Rea M.C."/>
            <person name="O'Sullivan O."/>
            <person name="Ritari J."/>
            <person name="Douillard F.P."/>
            <person name="Paul Ross R."/>
            <person name="Yang R."/>
            <person name="Briner A.E."/>
            <person name="Felis G.E."/>
            <person name="de Vos W.M."/>
            <person name="Barrangou R."/>
            <person name="Klaenhammer T.R."/>
            <person name="Caufield P.W."/>
            <person name="Cui Y."/>
            <person name="Zhang H."/>
            <person name="O'Toole P.W."/>
        </authorList>
    </citation>
    <scope>NUCLEOTIDE SEQUENCE [LARGE SCALE GENOMIC DNA]</scope>
    <source>
        <strain evidence="9 10">DSM 20690</strain>
    </source>
</reference>
<evidence type="ECO:0000256" key="7">
    <source>
        <dbReference type="HAMAP-Rule" id="MF_01217"/>
    </source>
</evidence>
<dbReference type="HAMAP" id="MF_01217">
    <property type="entry name" value="Acyl_carrier"/>
    <property type="match status" value="1"/>
</dbReference>
<dbReference type="NCBIfam" id="NF002150">
    <property type="entry name" value="PRK00982.1-4"/>
    <property type="match status" value="1"/>
</dbReference>
<keyword evidence="1 7" id="KW-0596">Phosphopantetheine</keyword>
<evidence type="ECO:0000256" key="6">
    <source>
        <dbReference type="ARBA" id="ARBA00023160"/>
    </source>
</evidence>
<keyword evidence="10" id="KW-1185">Reference proteome</keyword>
<dbReference type="InterPro" id="IPR003231">
    <property type="entry name" value="ACP"/>
</dbReference>
<comment type="subcellular location">
    <subcellularLocation>
        <location evidence="7">Cytoplasm</location>
    </subcellularLocation>
</comment>
<dbReference type="GO" id="GO:0000036">
    <property type="term" value="F:acyl carrier activity"/>
    <property type="evidence" value="ECO:0007669"/>
    <property type="project" value="UniProtKB-UniRule"/>
</dbReference>
<sequence length="84" mass="9648">MAEKANKEQILTEIKEIVEDQTDIDPNKITLDASFKDNLELDSLDIFEIVDALEDKYDIEIDGDENMQTVQDLVDFVAQKIDEN</sequence>